<accession>A0A0M8MUI8</accession>
<dbReference type="GO" id="GO:0000287">
    <property type="term" value="F:magnesium ion binding"/>
    <property type="evidence" value="ECO:0007669"/>
    <property type="project" value="EnsemblFungi"/>
</dbReference>
<sequence>MPFLPPGDSQDGDVVFPPVAADHIQNCSYDAWFPKYRSSCIKSRIIPLPPSFVSYLHEDGILLADEDETDDDDNAEEEWTASAATRPRPAGDASSDNDDDDDDDDDDGDDGDDDEEASQSQSRLPPNKRFPETHNLIKDTIAELGGSVAPKLNWSSPKDAKWISPHQNTLKCTTPNDIYLLLKSSSFVSHDLLHAFDGCIGTPSRPLQPILVLRPFFNPHVALEFRCFVKHRSLVGITQRDLNYYAFLDDLRLAIRHKIHAFFRHKLRRTFPDPCFAFDVYIPESYTDDKGLGKVRLIDINPWDLRTDSLLFSWEELLGMDVRYPLSGSAPAESNAAWSSEETTADELDNDDDDDDGDEGSPRIGRQPEVRFIEKDDPAAYNFSSTMYSAHKLPKEVVDASLAGEGGLREFAQQWKDITEGRAGGIWEQPGTERS</sequence>
<feature type="region of interest" description="Disordered" evidence="2">
    <location>
        <begin position="330"/>
        <end position="369"/>
    </location>
</feature>
<keyword evidence="3" id="KW-0132">Cell division</keyword>
<dbReference type="GO" id="GO:1905143">
    <property type="term" value="P:eukaryotic translation initiation factor 2 complex assembly"/>
    <property type="evidence" value="ECO:0007669"/>
    <property type="project" value="EnsemblFungi"/>
</dbReference>
<gene>
    <name evidence="3" type="ORF">ESCO_001378</name>
</gene>
<dbReference type="PANTHER" id="PTHR15323">
    <property type="entry name" value="D123 PROTEIN"/>
    <property type="match status" value="1"/>
</dbReference>
<keyword evidence="4" id="KW-1185">Reference proteome</keyword>
<evidence type="ECO:0000256" key="1">
    <source>
        <dbReference type="ARBA" id="ARBA00011047"/>
    </source>
</evidence>
<keyword evidence="3" id="KW-0131">Cell cycle</keyword>
<dbReference type="OrthoDB" id="360540at2759"/>
<dbReference type="GO" id="GO:0005737">
    <property type="term" value="C:cytoplasm"/>
    <property type="evidence" value="ECO:0007669"/>
    <property type="project" value="TreeGrafter"/>
</dbReference>
<reference evidence="3 4" key="1">
    <citation type="submission" date="2015-07" db="EMBL/GenBank/DDBJ databases">
        <title>The genome of the fungus Escovopsis weberi, a specialized disease agent of ant agriculture.</title>
        <authorList>
            <person name="de Man T.J."/>
            <person name="Stajich J.E."/>
            <person name="Kubicek C.P."/>
            <person name="Chenthamara K."/>
            <person name="Atanasova L."/>
            <person name="Druzhinina I.S."/>
            <person name="Birnbaum S."/>
            <person name="Barribeau S.M."/>
            <person name="Teiling C."/>
            <person name="Suen G."/>
            <person name="Currie C."/>
            <person name="Gerardo N.M."/>
        </authorList>
    </citation>
    <scope>NUCLEOTIDE SEQUENCE [LARGE SCALE GENOMIC DNA]</scope>
</reference>
<dbReference type="Proteomes" id="UP000053831">
    <property type="component" value="Unassembled WGS sequence"/>
</dbReference>
<evidence type="ECO:0000256" key="2">
    <source>
        <dbReference type="SAM" id="MobiDB-lite"/>
    </source>
</evidence>
<organism evidence="3 4">
    <name type="scientific">Escovopsis weberi</name>
    <dbReference type="NCBI Taxonomy" id="150374"/>
    <lineage>
        <taxon>Eukaryota</taxon>
        <taxon>Fungi</taxon>
        <taxon>Dikarya</taxon>
        <taxon>Ascomycota</taxon>
        <taxon>Pezizomycotina</taxon>
        <taxon>Sordariomycetes</taxon>
        <taxon>Hypocreomycetidae</taxon>
        <taxon>Hypocreales</taxon>
        <taxon>Hypocreaceae</taxon>
        <taxon>Escovopsis</taxon>
    </lineage>
</organism>
<dbReference type="GO" id="GO:0044183">
    <property type="term" value="F:protein folding chaperone"/>
    <property type="evidence" value="ECO:0007669"/>
    <property type="project" value="EnsemblFungi"/>
</dbReference>
<feature type="compositionally biased region" description="Acidic residues" evidence="2">
    <location>
        <begin position="343"/>
        <end position="359"/>
    </location>
</feature>
<dbReference type="InterPro" id="IPR009772">
    <property type="entry name" value="CDC123"/>
</dbReference>
<protein>
    <submittedName>
        <fullName evidence="3">Cell division cycle protein 123</fullName>
    </submittedName>
</protein>
<feature type="region of interest" description="Disordered" evidence="2">
    <location>
        <begin position="68"/>
        <end position="132"/>
    </location>
</feature>
<dbReference type="PANTHER" id="PTHR15323:SF6">
    <property type="entry name" value="CELL DIVISION CYCLE PROTEIN 123 HOMOLOG"/>
    <property type="match status" value="1"/>
</dbReference>
<evidence type="ECO:0000313" key="4">
    <source>
        <dbReference type="Proteomes" id="UP000053831"/>
    </source>
</evidence>
<feature type="compositionally biased region" description="Acidic residues" evidence="2">
    <location>
        <begin position="95"/>
        <end position="117"/>
    </location>
</feature>
<dbReference type="GO" id="GO:0005524">
    <property type="term" value="F:ATP binding"/>
    <property type="evidence" value="ECO:0007669"/>
    <property type="project" value="EnsemblFungi"/>
</dbReference>
<dbReference type="AlphaFoldDB" id="A0A0M8MUI8"/>
<dbReference type="STRING" id="150374.A0A0M8MUI8"/>
<comment type="caution">
    <text evidence="3">The sequence shown here is derived from an EMBL/GenBank/DDBJ whole genome shotgun (WGS) entry which is preliminary data.</text>
</comment>
<evidence type="ECO:0000313" key="3">
    <source>
        <dbReference type="EMBL" id="KOS19676.1"/>
    </source>
</evidence>
<dbReference type="Pfam" id="PF07065">
    <property type="entry name" value="D123"/>
    <property type="match status" value="1"/>
</dbReference>
<dbReference type="EMBL" id="LGSR01000020">
    <property type="protein sequence ID" value="KOS19676.1"/>
    <property type="molecule type" value="Genomic_DNA"/>
</dbReference>
<feature type="compositionally biased region" description="Acidic residues" evidence="2">
    <location>
        <begin position="68"/>
        <end position="79"/>
    </location>
</feature>
<comment type="similarity">
    <text evidence="1">Belongs to the CDC123 family.</text>
</comment>
<proteinExistence type="inferred from homology"/>
<name>A0A0M8MUI8_ESCWE</name>
<dbReference type="GO" id="GO:0051301">
    <property type="term" value="P:cell division"/>
    <property type="evidence" value="ECO:0007669"/>
    <property type="project" value="UniProtKB-KW"/>
</dbReference>